<dbReference type="InterPro" id="IPR051446">
    <property type="entry name" value="HTH_trans_reg/aminotransferase"/>
</dbReference>
<dbReference type="Gene3D" id="1.10.10.10">
    <property type="entry name" value="Winged helix-like DNA-binding domain superfamily/Winged helix DNA-binding domain"/>
    <property type="match status" value="1"/>
</dbReference>
<evidence type="ECO:0000256" key="4">
    <source>
        <dbReference type="ARBA" id="ARBA00023125"/>
    </source>
</evidence>
<evidence type="ECO:0000313" key="8">
    <source>
        <dbReference type="Proteomes" id="UP000183046"/>
    </source>
</evidence>
<dbReference type="Pfam" id="PF00392">
    <property type="entry name" value="GntR"/>
    <property type="match status" value="1"/>
</dbReference>
<dbReference type="GO" id="GO:0003700">
    <property type="term" value="F:DNA-binding transcription factor activity"/>
    <property type="evidence" value="ECO:0007669"/>
    <property type="project" value="InterPro"/>
</dbReference>
<dbReference type="PANTHER" id="PTHR46577">
    <property type="entry name" value="HTH-TYPE TRANSCRIPTIONAL REGULATORY PROTEIN GABR"/>
    <property type="match status" value="1"/>
</dbReference>
<dbReference type="InterPro" id="IPR000524">
    <property type="entry name" value="Tscrpt_reg_HTH_GntR"/>
</dbReference>
<gene>
    <name evidence="7" type="ORF">SAMN05216279_109237</name>
</gene>
<dbReference type="Proteomes" id="UP000183046">
    <property type="component" value="Unassembled WGS sequence"/>
</dbReference>
<evidence type="ECO:0000256" key="5">
    <source>
        <dbReference type="ARBA" id="ARBA00023163"/>
    </source>
</evidence>
<dbReference type="SUPFAM" id="SSF53383">
    <property type="entry name" value="PLP-dependent transferases"/>
    <property type="match status" value="1"/>
</dbReference>
<dbReference type="InterPro" id="IPR036388">
    <property type="entry name" value="WH-like_DNA-bd_sf"/>
</dbReference>
<evidence type="ECO:0000313" key="7">
    <source>
        <dbReference type="EMBL" id="SCZ44956.1"/>
    </source>
</evidence>
<proteinExistence type="inferred from homology"/>
<dbReference type="GO" id="GO:0008483">
    <property type="term" value="F:transaminase activity"/>
    <property type="evidence" value="ECO:0007669"/>
    <property type="project" value="UniProtKB-KW"/>
</dbReference>
<reference evidence="8" key="1">
    <citation type="submission" date="2016-10" db="EMBL/GenBank/DDBJ databases">
        <authorList>
            <person name="de Groot N.N."/>
        </authorList>
    </citation>
    <scope>NUCLEOTIDE SEQUENCE [LARGE SCALE GENOMIC DNA]</scope>
    <source>
        <strain evidence="8">DSM 15758</strain>
    </source>
</reference>
<evidence type="ECO:0000256" key="2">
    <source>
        <dbReference type="ARBA" id="ARBA00022898"/>
    </source>
</evidence>
<dbReference type="AlphaFoldDB" id="A0A1G5P608"/>
<organism evidence="7 8">
    <name type="scientific">Pseudomonas oryzihabitans</name>
    <dbReference type="NCBI Taxonomy" id="47885"/>
    <lineage>
        <taxon>Bacteria</taxon>
        <taxon>Pseudomonadati</taxon>
        <taxon>Pseudomonadota</taxon>
        <taxon>Gammaproteobacteria</taxon>
        <taxon>Pseudomonadales</taxon>
        <taxon>Pseudomonadaceae</taxon>
        <taxon>Pseudomonas</taxon>
    </lineage>
</organism>
<keyword evidence="4" id="KW-0238">DNA-binding</keyword>
<keyword evidence="7" id="KW-0808">Transferase</keyword>
<accession>A0A1G5P608</accession>
<dbReference type="Pfam" id="PF00155">
    <property type="entry name" value="Aminotran_1_2"/>
    <property type="match status" value="1"/>
</dbReference>
<dbReference type="eggNOG" id="COG1167">
    <property type="taxonomic scope" value="Bacteria"/>
</dbReference>
<dbReference type="OrthoDB" id="9808770at2"/>
<dbReference type="SUPFAM" id="SSF46785">
    <property type="entry name" value="Winged helix' DNA-binding domain"/>
    <property type="match status" value="1"/>
</dbReference>
<dbReference type="InterPro" id="IPR036390">
    <property type="entry name" value="WH_DNA-bd_sf"/>
</dbReference>
<dbReference type="InterPro" id="IPR004839">
    <property type="entry name" value="Aminotransferase_I/II_large"/>
</dbReference>
<dbReference type="EMBL" id="FMWB01000009">
    <property type="protein sequence ID" value="SCZ44956.1"/>
    <property type="molecule type" value="Genomic_DNA"/>
</dbReference>
<evidence type="ECO:0000259" key="6">
    <source>
        <dbReference type="PROSITE" id="PS50949"/>
    </source>
</evidence>
<dbReference type="CDD" id="cd00609">
    <property type="entry name" value="AAT_like"/>
    <property type="match status" value="1"/>
</dbReference>
<dbReference type="SMART" id="SM00345">
    <property type="entry name" value="HTH_GNTR"/>
    <property type="match status" value="1"/>
</dbReference>
<protein>
    <submittedName>
        <fullName evidence="7">GntR family transcriptional regulator / MocR family aminotransferase</fullName>
    </submittedName>
</protein>
<sequence length="466" mass="50374">MTLNGALDSRLALPLYRQLYQRFRQALDEGRLRPGDRVPAVRALAAELNVARGTVEMAYQQLIAEGFLLPRGPAGTIVSPQWNRPTAPPAAVPSVPTASAIHAGGTPLPLQLGLPALDAFPRKLWTRLAARQLRSQGLEGLVYPDARGHAGLRTALATYLGLSRGIACRPEQVFVCAGYRACLDLIVQTLLAPGAACWFEEPGYFIARRALQDAGLELVPVPVDAAGLDVAAGLARAPTARCALVTPSHQSPLGVSLALPRRLALLDWAGRQNAWIIEDDYDSEYRYQGKPLPALKSLDDGGRVLYTGTFSKVLFPGLRLAYLVVPPGQVAAFGRSADRLHNHAPLLLQGTVASFFEEGHFARHLNRMRSLYRQRRLWLAEALTSALGDAMRIDLQAGGLHLLARLTQGDDRRWAEAAQADGLAVQALSRWYLETPSAQGLLLGFTNVVSAAEAVALARRLAQLAP</sequence>
<comment type="similarity">
    <text evidence="1">In the C-terminal section; belongs to the class-I pyridoxal-phosphate-dependent aminotransferase family.</text>
</comment>
<dbReference type="PROSITE" id="PS50949">
    <property type="entry name" value="HTH_GNTR"/>
    <property type="match status" value="1"/>
</dbReference>
<dbReference type="InterPro" id="IPR015421">
    <property type="entry name" value="PyrdxlP-dep_Trfase_major"/>
</dbReference>
<evidence type="ECO:0000256" key="3">
    <source>
        <dbReference type="ARBA" id="ARBA00023015"/>
    </source>
</evidence>
<dbReference type="PANTHER" id="PTHR46577:SF1">
    <property type="entry name" value="HTH-TYPE TRANSCRIPTIONAL REGULATORY PROTEIN GABR"/>
    <property type="match status" value="1"/>
</dbReference>
<dbReference type="PRINTS" id="PR00035">
    <property type="entry name" value="HTHGNTR"/>
</dbReference>
<feature type="domain" description="HTH gntR-type" evidence="6">
    <location>
        <begin position="13"/>
        <end position="81"/>
    </location>
</feature>
<keyword evidence="3" id="KW-0805">Transcription regulation</keyword>
<comment type="caution">
    <text evidence="7">The sequence shown here is derived from an EMBL/GenBank/DDBJ whole genome shotgun (WGS) entry which is preliminary data.</text>
</comment>
<dbReference type="GO" id="GO:0030170">
    <property type="term" value="F:pyridoxal phosphate binding"/>
    <property type="evidence" value="ECO:0007669"/>
    <property type="project" value="InterPro"/>
</dbReference>
<keyword evidence="7" id="KW-0032">Aminotransferase</keyword>
<keyword evidence="2" id="KW-0663">Pyridoxal phosphate</keyword>
<dbReference type="GO" id="GO:0003677">
    <property type="term" value="F:DNA binding"/>
    <property type="evidence" value="ECO:0007669"/>
    <property type="project" value="UniProtKB-KW"/>
</dbReference>
<dbReference type="InterPro" id="IPR015424">
    <property type="entry name" value="PyrdxlP-dep_Trfase"/>
</dbReference>
<keyword evidence="5" id="KW-0804">Transcription</keyword>
<dbReference type="RefSeq" id="WP_074584474.1">
    <property type="nucleotide sequence ID" value="NZ_FMWB01000009.1"/>
</dbReference>
<dbReference type="Gene3D" id="3.40.640.10">
    <property type="entry name" value="Type I PLP-dependent aspartate aminotransferase-like (Major domain)"/>
    <property type="match status" value="1"/>
</dbReference>
<evidence type="ECO:0000256" key="1">
    <source>
        <dbReference type="ARBA" id="ARBA00005384"/>
    </source>
</evidence>
<dbReference type="CDD" id="cd07377">
    <property type="entry name" value="WHTH_GntR"/>
    <property type="match status" value="1"/>
</dbReference>
<name>A0A1G5P608_9PSED</name>